<gene>
    <name evidence="7" type="ORF">GSOID_T00003493001</name>
</gene>
<proteinExistence type="predicted"/>
<dbReference type="InParanoid" id="E4X7F8"/>
<evidence type="ECO:0000259" key="6">
    <source>
        <dbReference type="PROSITE" id="PS50867"/>
    </source>
</evidence>
<evidence type="ECO:0008006" key="9">
    <source>
        <dbReference type="Google" id="ProtNLM"/>
    </source>
</evidence>
<dbReference type="OrthoDB" id="5792673at2759"/>
<dbReference type="GO" id="GO:0032259">
    <property type="term" value="P:methylation"/>
    <property type="evidence" value="ECO:0007669"/>
    <property type="project" value="UniProtKB-KW"/>
</dbReference>
<dbReference type="PANTHER" id="PTHR46307:SF4">
    <property type="entry name" value="G9A, ISOFORM B"/>
    <property type="match status" value="1"/>
</dbReference>
<dbReference type="InterPro" id="IPR047762">
    <property type="entry name" value="EHMT_CRR"/>
</dbReference>
<dbReference type="GO" id="GO:0005694">
    <property type="term" value="C:chromosome"/>
    <property type="evidence" value="ECO:0007669"/>
    <property type="project" value="UniProtKB-SubCell"/>
</dbReference>
<dbReference type="InterPro" id="IPR007728">
    <property type="entry name" value="Pre-SET_dom"/>
</dbReference>
<dbReference type="GO" id="GO:0016279">
    <property type="term" value="F:protein-lysine N-methyltransferase activity"/>
    <property type="evidence" value="ECO:0007669"/>
    <property type="project" value="InterPro"/>
</dbReference>
<sequence length="693" mass="78319">MSERVDGVEKRLGAACGCAVDYGKRIADRFLPQVRCLAQQVRVDAVPCEKPVTDGKLFKVSPDIPPITLCNKHITAMLEHHFCPICGFICSNRPYARCKLMHRVHLYCLAAAPSQPHYQVPAGIHGAITFPEEHLKKIYRGREHNFPVSKTVNVEGEDVGLVELIPKTSEYRWLQEEAENEVQLAKRMPTRVGSPGGFLLQISKMLMRDENFQLKSTILAGSLEHNQLKKGMLAIHAPGIEATLTKSHGGRKPIEWAIFLCGKQEKNKTHFVDITPLEILHKLLGFGLHAHFSDIATETPLFVSAIREMSISAMETVAQYFPATWKNKNGASALDEAVRTKSAEVVIRVLEHFPELINFTDDRKNSVFHIATELKLTNIFHILVSQKGYCFCADKMRKCEGLCRENLRNADGQTYKDLCGADSPVTNDNVLQLLTSAGARKNQLPPHLLTADLSRGREKTPVQVFNEFDTEKVPEFVYCTKTHFGQDAQVDTSVENMQTCSCGDVCNSEKCECVALSEKVYYNAEGLLSVSVALNNEKCQVPVIYECSDLCGCDVRKCRNRATTKGVSYLMEVHKTREMGWGVRAIETIPKGAYIADYCGEMITNSSCDDREDSYLFELGITNGSKFNYTIDAKRVGGFSRFFNHKCDPNMIAMRVFREHQDFRFPNFAFFTIKQGWKWRIREKFAKSWRIFF</sequence>
<evidence type="ECO:0000256" key="4">
    <source>
        <dbReference type="ARBA" id="ARBA00022691"/>
    </source>
</evidence>
<dbReference type="InterPro" id="IPR043550">
    <property type="entry name" value="EHMT1/EHMT2"/>
</dbReference>
<dbReference type="Proteomes" id="UP000001307">
    <property type="component" value="Unassembled WGS sequence"/>
</dbReference>
<dbReference type="Pfam" id="PF05033">
    <property type="entry name" value="Pre-SET"/>
    <property type="match status" value="1"/>
</dbReference>
<evidence type="ECO:0000313" key="8">
    <source>
        <dbReference type="Proteomes" id="UP000001307"/>
    </source>
</evidence>
<reference evidence="7" key="1">
    <citation type="journal article" date="2010" name="Science">
        <title>Plasticity of animal genome architecture unmasked by rapid evolution of a pelagic tunicate.</title>
        <authorList>
            <person name="Denoeud F."/>
            <person name="Henriet S."/>
            <person name="Mungpakdee S."/>
            <person name="Aury J.M."/>
            <person name="Da Silva C."/>
            <person name="Brinkmann H."/>
            <person name="Mikhaleva J."/>
            <person name="Olsen L.C."/>
            <person name="Jubin C."/>
            <person name="Canestro C."/>
            <person name="Bouquet J.M."/>
            <person name="Danks G."/>
            <person name="Poulain J."/>
            <person name="Campsteijn C."/>
            <person name="Adamski M."/>
            <person name="Cross I."/>
            <person name="Yadetie F."/>
            <person name="Muffato M."/>
            <person name="Louis A."/>
            <person name="Butcher S."/>
            <person name="Tsagkogeorga G."/>
            <person name="Konrad A."/>
            <person name="Singh S."/>
            <person name="Jensen M.F."/>
            <person name="Cong E.H."/>
            <person name="Eikeseth-Otteraa H."/>
            <person name="Noel B."/>
            <person name="Anthouard V."/>
            <person name="Porcel B.M."/>
            <person name="Kachouri-Lafond R."/>
            <person name="Nishino A."/>
            <person name="Ugolini M."/>
            <person name="Chourrout P."/>
            <person name="Nishida H."/>
            <person name="Aasland R."/>
            <person name="Huzurbazar S."/>
            <person name="Westhof E."/>
            <person name="Delsuc F."/>
            <person name="Lehrach H."/>
            <person name="Reinhardt R."/>
            <person name="Weissenbach J."/>
            <person name="Roy S.W."/>
            <person name="Artiguenave F."/>
            <person name="Postlethwait J.H."/>
            <person name="Manak J.R."/>
            <person name="Thompson E.M."/>
            <person name="Jaillon O."/>
            <person name="Du Pasquier L."/>
            <person name="Boudinot P."/>
            <person name="Liberles D.A."/>
            <person name="Volff J.N."/>
            <person name="Philippe H."/>
            <person name="Lenhard B."/>
            <person name="Roest Crollius H."/>
            <person name="Wincker P."/>
            <person name="Chourrout D."/>
        </authorList>
    </citation>
    <scope>NUCLEOTIDE SEQUENCE [LARGE SCALE GENOMIC DNA]</scope>
</reference>
<accession>E4X7F8</accession>
<keyword evidence="3" id="KW-0808">Transferase</keyword>
<comment type="subcellular location">
    <subcellularLocation>
        <location evidence="1">Chromosome</location>
    </subcellularLocation>
</comment>
<dbReference type="SMART" id="SM00468">
    <property type="entry name" value="PreSET"/>
    <property type="match status" value="1"/>
</dbReference>
<dbReference type="Pfam" id="PF00856">
    <property type="entry name" value="SET"/>
    <property type="match status" value="1"/>
</dbReference>
<keyword evidence="2" id="KW-0158">Chromosome</keyword>
<dbReference type="GO" id="GO:0002039">
    <property type="term" value="F:p53 binding"/>
    <property type="evidence" value="ECO:0007669"/>
    <property type="project" value="InterPro"/>
</dbReference>
<dbReference type="PANTHER" id="PTHR46307">
    <property type="entry name" value="G9A, ISOFORM B"/>
    <property type="match status" value="1"/>
</dbReference>
<dbReference type="Gene3D" id="2.170.270.10">
    <property type="entry name" value="SET domain"/>
    <property type="match status" value="1"/>
</dbReference>
<dbReference type="EMBL" id="FN653028">
    <property type="protein sequence ID" value="CBY18630.1"/>
    <property type="molecule type" value="Genomic_DNA"/>
</dbReference>
<protein>
    <recommendedName>
        <fullName evidence="9">SET domain-containing protein</fullName>
    </recommendedName>
</protein>
<dbReference type="PROSITE" id="PS50867">
    <property type="entry name" value="PRE_SET"/>
    <property type="match status" value="1"/>
</dbReference>
<feature type="domain" description="Pre-SET" evidence="6">
    <location>
        <begin position="498"/>
        <end position="566"/>
    </location>
</feature>
<keyword evidence="8" id="KW-1185">Reference proteome</keyword>
<evidence type="ECO:0000256" key="1">
    <source>
        <dbReference type="ARBA" id="ARBA00004286"/>
    </source>
</evidence>
<dbReference type="Pfam" id="PF21533">
    <property type="entry name" value="EHMT1-2_CRR"/>
    <property type="match status" value="1"/>
</dbReference>
<evidence type="ECO:0000259" key="5">
    <source>
        <dbReference type="PROSITE" id="PS50280"/>
    </source>
</evidence>
<dbReference type="SUPFAM" id="SSF48403">
    <property type="entry name" value="Ankyrin repeat"/>
    <property type="match status" value="1"/>
</dbReference>
<dbReference type="InterPro" id="IPR036770">
    <property type="entry name" value="Ankyrin_rpt-contain_sf"/>
</dbReference>
<dbReference type="InterPro" id="IPR001214">
    <property type="entry name" value="SET_dom"/>
</dbReference>
<evidence type="ECO:0000256" key="2">
    <source>
        <dbReference type="ARBA" id="ARBA00022454"/>
    </source>
</evidence>
<dbReference type="AlphaFoldDB" id="E4X7F8"/>
<dbReference type="Gene3D" id="1.25.40.20">
    <property type="entry name" value="Ankyrin repeat-containing domain"/>
    <property type="match status" value="1"/>
</dbReference>
<feature type="domain" description="SET" evidence="5">
    <location>
        <begin position="569"/>
        <end position="693"/>
    </location>
</feature>
<dbReference type="GO" id="GO:0005634">
    <property type="term" value="C:nucleus"/>
    <property type="evidence" value="ECO:0007669"/>
    <property type="project" value="InterPro"/>
</dbReference>
<dbReference type="SMART" id="SM00317">
    <property type="entry name" value="SET"/>
    <property type="match status" value="1"/>
</dbReference>
<keyword evidence="4" id="KW-0949">S-adenosyl-L-methionine</keyword>
<dbReference type="GO" id="GO:0008270">
    <property type="term" value="F:zinc ion binding"/>
    <property type="evidence" value="ECO:0007669"/>
    <property type="project" value="InterPro"/>
</dbReference>
<organism evidence="7">
    <name type="scientific">Oikopleura dioica</name>
    <name type="common">Tunicate</name>
    <dbReference type="NCBI Taxonomy" id="34765"/>
    <lineage>
        <taxon>Eukaryota</taxon>
        <taxon>Metazoa</taxon>
        <taxon>Chordata</taxon>
        <taxon>Tunicata</taxon>
        <taxon>Appendicularia</taxon>
        <taxon>Copelata</taxon>
        <taxon>Oikopleuridae</taxon>
        <taxon>Oikopleura</taxon>
    </lineage>
</organism>
<keyword evidence="3" id="KW-0489">Methyltransferase</keyword>
<dbReference type="SUPFAM" id="SSF82199">
    <property type="entry name" value="SET domain"/>
    <property type="match status" value="1"/>
</dbReference>
<evidence type="ECO:0000313" key="7">
    <source>
        <dbReference type="EMBL" id="CBY18630.1"/>
    </source>
</evidence>
<dbReference type="PROSITE" id="PS50280">
    <property type="entry name" value="SET"/>
    <property type="match status" value="1"/>
</dbReference>
<evidence type="ECO:0000256" key="3">
    <source>
        <dbReference type="ARBA" id="ARBA00022603"/>
    </source>
</evidence>
<dbReference type="GO" id="GO:0042054">
    <property type="term" value="F:histone methyltransferase activity"/>
    <property type="evidence" value="ECO:0007669"/>
    <property type="project" value="InterPro"/>
</dbReference>
<name>E4X7F8_OIKDI</name>
<dbReference type="InterPro" id="IPR046341">
    <property type="entry name" value="SET_dom_sf"/>
</dbReference>